<comment type="caution">
    <text evidence="1">The sequence shown here is derived from an EMBL/GenBank/DDBJ whole genome shotgun (WGS) entry which is preliminary data.</text>
</comment>
<reference evidence="1 2" key="1">
    <citation type="submission" date="2024-02" db="EMBL/GenBank/DDBJ databases">
        <title>Full genome sequence of Nocardioides kribbensis.</title>
        <authorList>
            <person name="Poletto B.L."/>
            <person name="Silva G."/>
            <person name="Galante D."/>
            <person name="Campos K.R."/>
            <person name="Santos M.B.N."/>
            <person name="Sacchi C.T."/>
        </authorList>
    </citation>
    <scope>NUCLEOTIDE SEQUENCE [LARGE SCALE GENOMIC DNA]</scope>
    <source>
        <strain evidence="1 2">O4R</strain>
    </source>
</reference>
<name>A0ABV1NTE5_9ACTN</name>
<organism evidence="1 2">
    <name type="scientific">Nocardioides kribbensis</name>
    <dbReference type="NCBI Taxonomy" id="305517"/>
    <lineage>
        <taxon>Bacteria</taxon>
        <taxon>Bacillati</taxon>
        <taxon>Actinomycetota</taxon>
        <taxon>Actinomycetes</taxon>
        <taxon>Propionibacteriales</taxon>
        <taxon>Nocardioidaceae</taxon>
        <taxon>Nocardioides</taxon>
    </lineage>
</organism>
<evidence type="ECO:0000313" key="2">
    <source>
        <dbReference type="Proteomes" id="UP001482520"/>
    </source>
</evidence>
<proteinExistence type="predicted"/>
<keyword evidence="2" id="KW-1185">Reference proteome</keyword>
<evidence type="ECO:0000313" key="1">
    <source>
        <dbReference type="EMBL" id="MEQ7845781.1"/>
    </source>
</evidence>
<accession>A0ABV1NTE5</accession>
<gene>
    <name evidence="1" type="ORF">V6R90_00725</name>
</gene>
<sequence length="421" mass="45497">MSAQPEAWEEVTVRLGEDELITIEPAYPRPAEVDAASLPAAGGVLFVDVTRPERAPHALLNDPFVAQAWLAGVYGSEVARVVERFLEEPETAEPVTLTARRDVLSDVVGRLGVGFWLHRWWPAGAAAIPEIDARILELEIGADAWSAEAVFVATEPITALLEPHTELLATQVEAVRTAAGRIAELDLGVLETALRATVDLVDDTTPGYDACASLLTAIETENRAVAEAVAGVQWDSVVADLWDEFADTLAASRPELALASKGPGPAGDTVEVVRRGVATVDELQVGPRAVASRPGNVNWSLGVDGDDGALLTVRVDAAPDHPPGSPLLARVYLNAVPEVFSLWYDADWRAFVGTHRLSAVPDSDPRIDIFDPAYALRPRLSEQAREQVAADRRRREEIILARRDTARLFIAERAAWDDADD</sequence>
<dbReference type="Proteomes" id="UP001482520">
    <property type="component" value="Unassembled WGS sequence"/>
</dbReference>
<protein>
    <submittedName>
        <fullName evidence="1">Uncharacterized protein</fullName>
    </submittedName>
</protein>
<dbReference type="EMBL" id="JBEGDP010000001">
    <property type="protein sequence ID" value="MEQ7845781.1"/>
    <property type="molecule type" value="Genomic_DNA"/>
</dbReference>